<dbReference type="SUPFAM" id="SSF53807">
    <property type="entry name" value="Helical backbone' metal receptor"/>
    <property type="match status" value="1"/>
</dbReference>
<evidence type="ECO:0000259" key="3">
    <source>
        <dbReference type="PROSITE" id="PS50983"/>
    </source>
</evidence>
<keyword evidence="1" id="KW-0732">Signal</keyword>
<dbReference type="Proteomes" id="UP000182491">
    <property type="component" value="Unassembled WGS sequence"/>
</dbReference>
<evidence type="ECO:0000313" key="4">
    <source>
        <dbReference type="EMBL" id="SFU78593.1"/>
    </source>
</evidence>
<dbReference type="InterPro" id="IPR054828">
    <property type="entry name" value="Vit_B12_bind_prot"/>
</dbReference>
<dbReference type="PANTHER" id="PTHR30535:SF34">
    <property type="entry name" value="MOLYBDATE-BINDING PROTEIN MOLA"/>
    <property type="match status" value="1"/>
</dbReference>
<dbReference type="PROSITE" id="PS51257">
    <property type="entry name" value="PROKAR_LIPOPROTEIN"/>
    <property type="match status" value="1"/>
</dbReference>
<dbReference type="EMBL" id="FPCA01000003">
    <property type="protein sequence ID" value="SFU78593.1"/>
    <property type="molecule type" value="Genomic_DNA"/>
</dbReference>
<evidence type="ECO:0000313" key="5">
    <source>
        <dbReference type="Proteomes" id="UP000182491"/>
    </source>
</evidence>
<dbReference type="Gene3D" id="3.40.50.1980">
    <property type="entry name" value="Nitrogenase molybdenum iron protein domain"/>
    <property type="match status" value="2"/>
</dbReference>
<evidence type="ECO:0000256" key="1">
    <source>
        <dbReference type="ARBA" id="ARBA00022729"/>
    </source>
</evidence>
<evidence type="ECO:0000256" key="2">
    <source>
        <dbReference type="SAM" id="Coils"/>
    </source>
</evidence>
<feature type="domain" description="Fe/B12 periplasmic-binding" evidence="3">
    <location>
        <begin position="61"/>
        <end position="310"/>
    </location>
</feature>
<feature type="coiled-coil region" evidence="2">
    <location>
        <begin position="166"/>
        <end position="193"/>
    </location>
</feature>
<gene>
    <name evidence="4" type="ORF">SAMN04487941_2367</name>
</gene>
<dbReference type="PROSITE" id="PS50983">
    <property type="entry name" value="FE_B12_PBP"/>
    <property type="match status" value="1"/>
</dbReference>
<reference evidence="5" key="1">
    <citation type="submission" date="2016-10" db="EMBL/GenBank/DDBJ databases">
        <authorList>
            <person name="Varghese N."/>
        </authorList>
    </citation>
    <scope>NUCLEOTIDE SEQUENCE [LARGE SCALE GENOMIC DNA]</scope>
    <source>
        <strain evidence="5">DSM 18820</strain>
    </source>
</reference>
<dbReference type="InterPro" id="IPR002491">
    <property type="entry name" value="ABC_transptr_periplasmic_BD"/>
</dbReference>
<proteinExistence type="predicted"/>
<protein>
    <submittedName>
        <fullName evidence="4">Iron complex transport system substrate-binding protein</fullName>
    </submittedName>
</protein>
<sequence length="310" mass="35939">MFIRATYTLERTRRHLSTIFPILALFLLLLSCQPEAKEGQEQLVLKDDLGRELILERKPQRVFSFASSMTEMLFAVLDTSSIIARTPHDDYPAAALQKPLVSNYPVDYEQVLALKPDLVFTVEGITPLEVAERLQELGVPVYYQKYRTVEDIFTGLEDIGRIMGREQQAKQLTDSLRQEVAQLKNRHQQQKQDPQRVLAITWSDPIYVYGQNTIFTDKLRLLGAENAVQEVFEQPYPPLTREYILKLNPDVLLGGTKEELEEKFFNLYPELRKIKAYQNNRIYNPTDNLMSRPGPRVVESLRELESFLYP</sequence>
<organism evidence="4 5">
    <name type="scientific">Pontibacter akesuensis</name>
    <dbReference type="NCBI Taxonomy" id="388950"/>
    <lineage>
        <taxon>Bacteria</taxon>
        <taxon>Pseudomonadati</taxon>
        <taxon>Bacteroidota</taxon>
        <taxon>Cytophagia</taxon>
        <taxon>Cytophagales</taxon>
        <taxon>Hymenobacteraceae</taxon>
        <taxon>Pontibacter</taxon>
    </lineage>
</organism>
<dbReference type="NCBIfam" id="NF038402">
    <property type="entry name" value="TroA_like"/>
    <property type="match status" value="1"/>
</dbReference>
<dbReference type="PANTHER" id="PTHR30535">
    <property type="entry name" value="VITAMIN B12-BINDING PROTEIN"/>
    <property type="match status" value="1"/>
</dbReference>
<keyword evidence="5" id="KW-1185">Reference proteome</keyword>
<dbReference type="GO" id="GO:0071281">
    <property type="term" value="P:cellular response to iron ion"/>
    <property type="evidence" value="ECO:0007669"/>
    <property type="project" value="TreeGrafter"/>
</dbReference>
<dbReference type="Pfam" id="PF01497">
    <property type="entry name" value="Peripla_BP_2"/>
    <property type="match status" value="1"/>
</dbReference>
<keyword evidence="2" id="KW-0175">Coiled coil</keyword>
<dbReference type="STRING" id="388950.GCA_001611675_02700"/>
<name>A0A1I7J087_9BACT</name>
<accession>A0A1I7J087</accession>
<dbReference type="AlphaFoldDB" id="A0A1I7J087"/>
<dbReference type="InterPro" id="IPR050902">
    <property type="entry name" value="ABC_Transporter_SBP"/>
</dbReference>